<proteinExistence type="inferred from homology"/>
<feature type="region of interest" description="Disordered" evidence="3">
    <location>
        <begin position="84"/>
        <end position="124"/>
    </location>
</feature>
<evidence type="ECO:0000313" key="4">
    <source>
        <dbReference type="EMBL" id="GFH48509.1"/>
    </source>
</evidence>
<dbReference type="InterPro" id="IPR029058">
    <property type="entry name" value="AB_hydrolase_fold"/>
</dbReference>
<sequence length="713" mass="79657">MKILASGVRSLLVLASSRSALTFSTNTRTLCLRGGSSFSSSLAAEKKAVTGWNHNLPEKDSEFWTGQEAKELPKNLLSAIEADQASQAQKEKKEDKPRTGWLHTKKKTPVAKAQAGEKQADSGNKARKLLQRAMIDQKVNHRMIAPPVFHPVSEGRRVAITEHKISVPLDRYNPPKDPKDKEPMVDVYFSIVELVSTPEEEQFFLKLQATTPGLTGHQKKREMMERAKQYKSFADLRDANECMLYLQGGPGFGAPVPYNGIGLSDSSSWVGAALSKGFKRIILMDQRGTGRSSTITKQTLQRKFPDLFLLDEHDQFSSQDTADTLSNIETKMESFTEGEVGEKAEKMKKALKEATEYMSLFRADNIVHDAEAVKDALLQTIDDDDDEKESKSIRPFGAALGQSFGGFCMMSYLSLIPHPPKICLLTGGIAPMLTNVDEVYSSLRERVKDRNMLYYERYPGDIAQVKRIVKHLETTKVTLPSGGILTPRRFLMIGISLGGSPTAFASMHSLISSAFISEDEDILSKAFLKEMDSTQPFDDHPIYYLLHESIYCDVHSDCKKSSWSAYRMYEKDDSFNLQATCDYQNESPTFMTGEVIFPWMSEGDYAELSGLGMRALAHSIAGKNDWKPLYNADEMKKKLCPRTGVSKAAAAVYYDDMYVDFDACMKVCKRGNPLENCKVWISNEYQHSGLRDDGAMIFKKLIGMVKGEIGTPS</sequence>
<comment type="similarity">
    <text evidence="1">Belongs to the peptidase S33 family.</text>
</comment>
<organism evidence="4 5">
    <name type="scientific">Chaetoceros tenuissimus</name>
    <dbReference type="NCBI Taxonomy" id="426638"/>
    <lineage>
        <taxon>Eukaryota</taxon>
        <taxon>Sar</taxon>
        <taxon>Stramenopiles</taxon>
        <taxon>Ochrophyta</taxon>
        <taxon>Bacillariophyta</taxon>
        <taxon>Coscinodiscophyceae</taxon>
        <taxon>Chaetocerotophycidae</taxon>
        <taxon>Chaetocerotales</taxon>
        <taxon>Chaetocerotaceae</taxon>
        <taxon>Chaetoceros</taxon>
    </lineage>
</organism>
<protein>
    <recommendedName>
        <fullName evidence="6">AB hydrolase-1 domain-containing protein</fullName>
    </recommendedName>
</protein>
<dbReference type="PANTHER" id="PTHR43248">
    <property type="entry name" value="2-SUCCINYL-6-HYDROXY-2,4-CYCLOHEXADIENE-1-CARBOXYLATE SYNTHASE"/>
    <property type="match status" value="1"/>
</dbReference>
<dbReference type="EMBL" id="BLLK01000028">
    <property type="protein sequence ID" value="GFH48509.1"/>
    <property type="molecule type" value="Genomic_DNA"/>
</dbReference>
<name>A0AAD3CPM4_9STRA</name>
<dbReference type="Proteomes" id="UP001054902">
    <property type="component" value="Unassembled WGS sequence"/>
</dbReference>
<accession>A0AAD3CPM4</accession>
<keyword evidence="2" id="KW-0378">Hydrolase</keyword>
<evidence type="ECO:0000256" key="1">
    <source>
        <dbReference type="ARBA" id="ARBA00010088"/>
    </source>
</evidence>
<dbReference type="AlphaFoldDB" id="A0AAD3CPM4"/>
<comment type="caution">
    <text evidence="4">The sequence shown here is derived from an EMBL/GenBank/DDBJ whole genome shotgun (WGS) entry which is preliminary data.</text>
</comment>
<reference evidence="4 5" key="1">
    <citation type="journal article" date="2021" name="Sci. Rep.">
        <title>The genome of the diatom Chaetoceros tenuissimus carries an ancient integrated fragment of an extant virus.</title>
        <authorList>
            <person name="Hongo Y."/>
            <person name="Kimura K."/>
            <person name="Takaki Y."/>
            <person name="Yoshida Y."/>
            <person name="Baba S."/>
            <person name="Kobayashi G."/>
            <person name="Nagasaki K."/>
            <person name="Hano T."/>
            <person name="Tomaru Y."/>
        </authorList>
    </citation>
    <scope>NUCLEOTIDE SEQUENCE [LARGE SCALE GENOMIC DNA]</scope>
    <source>
        <strain evidence="4 5">NIES-3715</strain>
    </source>
</reference>
<evidence type="ECO:0000313" key="5">
    <source>
        <dbReference type="Proteomes" id="UP001054902"/>
    </source>
</evidence>
<dbReference type="Gene3D" id="3.40.50.1820">
    <property type="entry name" value="alpha/beta hydrolase"/>
    <property type="match status" value="1"/>
</dbReference>
<evidence type="ECO:0000256" key="2">
    <source>
        <dbReference type="ARBA" id="ARBA00022801"/>
    </source>
</evidence>
<dbReference type="InterPro" id="IPR051601">
    <property type="entry name" value="Serine_prot/Carboxylest_S33"/>
</dbReference>
<evidence type="ECO:0000256" key="3">
    <source>
        <dbReference type="SAM" id="MobiDB-lite"/>
    </source>
</evidence>
<feature type="compositionally biased region" description="Basic and acidic residues" evidence="3">
    <location>
        <begin position="89"/>
        <end position="98"/>
    </location>
</feature>
<gene>
    <name evidence="4" type="ORF">CTEN210_04985</name>
</gene>
<keyword evidence="5" id="KW-1185">Reference proteome</keyword>
<dbReference type="SUPFAM" id="SSF53474">
    <property type="entry name" value="alpha/beta-Hydrolases"/>
    <property type="match status" value="1"/>
</dbReference>
<dbReference type="GO" id="GO:0016787">
    <property type="term" value="F:hydrolase activity"/>
    <property type="evidence" value="ECO:0007669"/>
    <property type="project" value="UniProtKB-KW"/>
</dbReference>
<evidence type="ECO:0008006" key="6">
    <source>
        <dbReference type="Google" id="ProtNLM"/>
    </source>
</evidence>
<dbReference type="PANTHER" id="PTHR43248:SF2">
    <property type="entry name" value="PROLYL AMINOPEPTIDASE"/>
    <property type="match status" value="1"/>
</dbReference>